<accession>A0A4R1PQY4</accession>
<reference evidence="1 2" key="1">
    <citation type="submission" date="2019-03" db="EMBL/GenBank/DDBJ databases">
        <title>Genomic Encyclopedia of Type Strains, Phase IV (KMG-IV): sequencing the most valuable type-strain genomes for metagenomic binning, comparative biology and taxonomic classification.</title>
        <authorList>
            <person name="Goeker M."/>
        </authorList>
    </citation>
    <scope>NUCLEOTIDE SEQUENCE [LARGE SCALE GENOMIC DNA]</scope>
    <source>
        <strain evidence="1 2">DSM 15969</strain>
    </source>
</reference>
<evidence type="ECO:0000313" key="1">
    <source>
        <dbReference type="EMBL" id="TCL32165.1"/>
    </source>
</evidence>
<keyword evidence="2" id="KW-1185">Reference proteome</keyword>
<protein>
    <submittedName>
        <fullName evidence="1">Uncharacterized protein</fullName>
    </submittedName>
</protein>
<dbReference type="AlphaFoldDB" id="A0A4R1PQY4"/>
<comment type="caution">
    <text evidence="1">The sequence shown here is derived from an EMBL/GenBank/DDBJ whole genome shotgun (WGS) entry which is preliminary data.</text>
</comment>
<dbReference type="RefSeq" id="WP_132083582.1">
    <property type="nucleotide sequence ID" value="NZ_DAIMLW010000505.1"/>
</dbReference>
<gene>
    <name evidence="1" type="ORF">EV210_12423</name>
</gene>
<name>A0A4R1PQY4_9FIRM</name>
<dbReference type="OrthoDB" id="1683675at2"/>
<dbReference type="EMBL" id="SLUI01000024">
    <property type="protein sequence ID" value="TCL32165.1"/>
    <property type="molecule type" value="Genomic_DNA"/>
</dbReference>
<evidence type="ECO:0000313" key="2">
    <source>
        <dbReference type="Proteomes" id="UP000295063"/>
    </source>
</evidence>
<organism evidence="1 2">
    <name type="scientific">Anaerospora hongkongensis</name>
    <dbReference type="NCBI Taxonomy" id="244830"/>
    <lineage>
        <taxon>Bacteria</taxon>
        <taxon>Bacillati</taxon>
        <taxon>Bacillota</taxon>
        <taxon>Negativicutes</taxon>
        <taxon>Selenomonadales</taxon>
        <taxon>Sporomusaceae</taxon>
        <taxon>Anaerospora</taxon>
    </lineage>
</organism>
<proteinExistence type="predicted"/>
<dbReference type="Proteomes" id="UP000295063">
    <property type="component" value="Unassembled WGS sequence"/>
</dbReference>
<sequence>MNNQLWCEHLDKASKYTLIKYYVGDKEVVLRVQTWFCSECGIHGSQTEVINEEQPKIQLFNFERQMTAPAL</sequence>